<accession>A0A191UIN5</accession>
<dbReference type="Proteomes" id="UP000078463">
    <property type="component" value="Chromosome"/>
</dbReference>
<organism evidence="2 3">
    <name type="scientific">Polynucleobacter wuianus</name>
    <dbReference type="NCBI Taxonomy" id="1743168"/>
    <lineage>
        <taxon>Bacteria</taxon>
        <taxon>Pseudomonadati</taxon>
        <taxon>Pseudomonadota</taxon>
        <taxon>Betaproteobacteria</taxon>
        <taxon>Burkholderiales</taxon>
        <taxon>Burkholderiaceae</taxon>
        <taxon>Polynucleobacter</taxon>
    </lineage>
</organism>
<name>A0A191UIN5_9BURK</name>
<dbReference type="Gene3D" id="2.40.33.20">
    <property type="entry name" value="PK beta-barrel domain-like"/>
    <property type="match status" value="1"/>
</dbReference>
<feature type="domain" description="MOSC" evidence="1">
    <location>
        <begin position="1"/>
        <end position="144"/>
    </location>
</feature>
<dbReference type="InterPro" id="IPR011037">
    <property type="entry name" value="Pyrv_Knase-like_insert_dom_sf"/>
</dbReference>
<dbReference type="OrthoDB" id="1550913at2"/>
<dbReference type="PROSITE" id="PS51340">
    <property type="entry name" value="MOSC"/>
    <property type="match status" value="1"/>
</dbReference>
<dbReference type="KEGG" id="pwu:A8O14_11320"/>
<dbReference type="GO" id="GO:0030170">
    <property type="term" value="F:pyridoxal phosphate binding"/>
    <property type="evidence" value="ECO:0007669"/>
    <property type="project" value="InterPro"/>
</dbReference>
<evidence type="ECO:0000313" key="2">
    <source>
        <dbReference type="EMBL" id="ANJ00850.1"/>
    </source>
</evidence>
<keyword evidence="3" id="KW-1185">Reference proteome</keyword>
<sequence>MASVRHVELIKEGIQGDRYAIGTGAYSKVIPAKIRHISLITQAGINTSNESLMASGEPTFTAAQTRRNIVIANMSANELNALVDRTFKLGNLNFKGVELCAPCQRPAQLLKKQNFLDAFEGRGGLRAEILQIGNISVGDELHFDSGETDD</sequence>
<dbReference type="EMBL" id="CP015922">
    <property type="protein sequence ID" value="ANJ00850.1"/>
    <property type="molecule type" value="Genomic_DNA"/>
</dbReference>
<dbReference type="InterPro" id="IPR005302">
    <property type="entry name" value="MoCF_Sase_C"/>
</dbReference>
<dbReference type="STRING" id="1743168.A8O14_11320"/>
<dbReference type="AlphaFoldDB" id="A0A191UIN5"/>
<dbReference type="Pfam" id="PF03473">
    <property type="entry name" value="MOSC"/>
    <property type="match status" value="1"/>
</dbReference>
<reference evidence="3" key="1">
    <citation type="submission" date="2016-05" db="EMBL/GenBank/DDBJ databases">
        <title>Polynucleobacter sp. QLW-P1FAT50C-4 genome.</title>
        <authorList>
            <person name="Hahn M.W."/>
        </authorList>
    </citation>
    <scope>NUCLEOTIDE SEQUENCE [LARGE SCALE GENOMIC DNA]</scope>
    <source>
        <strain evidence="3">QLW-P1FAT50C-4</strain>
    </source>
</reference>
<dbReference type="GO" id="GO:0030151">
    <property type="term" value="F:molybdenum ion binding"/>
    <property type="evidence" value="ECO:0007669"/>
    <property type="project" value="InterPro"/>
</dbReference>
<gene>
    <name evidence="2" type="ORF">A8O14_11320</name>
</gene>
<protein>
    <submittedName>
        <fullName evidence="2">Sulfurase</fullName>
    </submittedName>
</protein>
<evidence type="ECO:0000259" key="1">
    <source>
        <dbReference type="PROSITE" id="PS51340"/>
    </source>
</evidence>
<evidence type="ECO:0000313" key="3">
    <source>
        <dbReference type="Proteomes" id="UP000078463"/>
    </source>
</evidence>
<dbReference type="SUPFAM" id="SSF50800">
    <property type="entry name" value="PK beta-barrel domain-like"/>
    <property type="match status" value="1"/>
</dbReference>
<proteinExistence type="predicted"/>
<dbReference type="GO" id="GO:0003824">
    <property type="term" value="F:catalytic activity"/>
    <property type="evidence" value="ECO:0007669"/>
    <property type="project" value="InterPro"/>
</dbReference>